<dbReference type="GO" id="GO:0008168">
    <property type="term" value="F:methyltransferase activity"/>
    <property type="evidence" value="ECO:0007669"/>
    <property type="project" value="UniProtKB-UniRule"/>
</dbReference>
<name>A0A6L6IRH6_9ENTR</name>
<proteinExistence type="inferred from homology"/>
<evidence type="ECO:0000256" key="2">
    <source>
        <dbReference type="ARBA" id="ARBA00022603"/>
    </source>
</evidence>
<dbReference type="SUPFAM" id="SSF111342">
    <property type="entry name" value="CbiD-like"/>
    <property type="match status" value="1"/>
</dbReference>
<comment type="catalytic activity">
    <reaction evidence="5">
        <text>Co-precorrin-5B + S-adenosyl-L-methionine = Co-precorrin-6A + S-adenosyl-L-homocysteine</text>
        <dbReference type="Rhea" id="RHEA:26285"/>
        <dbReference type="ChEBI" id="CHEBI:57856"/>
        <dbReference type="ChEBI" id="CHEBI:59789"/>
        <dbReference type="ChEBI" id="CHEBI:60063"/>
        <dbReference type="ChEBI" id="CHEBI:60064"/>
        <dbReference type="EC" id="2.1.1.195"/>
    </reaction>
</comment>
<dbReference type="Gene3D" id="3.30.2110.10">
    <property type="entry name" value="CbiD-like"/>
    <property type="match status" value="1"/>
</dbReference>
<reference evidence="6 7" key="1">
    <citation type="submission" date="2019-11" db="EMBL/GenBank/DDBJ databases">
        <title>Escherichia alba sp. nov. isolated from the gut of plastic-eating superworms Zophobas atratus.</title>
        <authorList>
            <person name="Yang Y."/>
        </authorList>
    </citation>
    <scope>NUCLEOTIDE SEQUENCE [LARGE SCALE GENOMIC DNA]</scope>
    <source>
        <strain evidence="7">BIT-B35</strain>
    </source>
</reference>
<evidence type="ECO:0000313" key="7">
    <source>
        <dbReference type="Proteomes" id="UP000477739"/>
    </source>
</evidence>
<comment type="pathway">
    <text evidence="5">Cofactor biosynthesis; adenosylcobalamin biosynthesis; cob(II)yrinate a,c-diamide from sirohydrochlorin (anaerobic route): step 6/10.</text>
</comment>
<keyword evidence="4 5" id="KW-0949">S-adenosyl-L-methionine</keyword>
<evidence type="ECO:0000256" key="4">
    <source>
        <dbReference type="ARBA" id="ARBA00022691"/>
    </source>
</evidence>
<keyword evidence="3 5" id="KW-0808">Transferase</keyword>
<comment type="similarity">
    <text evidence="5">Belongs to the CbiD family.</text>
</comment>
<comment type="caution">
    <text evidence="6">The sequence shown here is derived from an EMBL/GenBank/DDBJ whole genome shotgun (WGS) entry which is preliminary data.</text>
</comment>
<accession>A0A6L6IRH6</accession>
<keyword evidence="7" id="KW-1185">Reference proteome</keyword>
<gene>
    <name evidence="5" type="primary">cbiD</name>
    <name evidence="6" type="ORF">GJV78_14335</name>
</gene>
<organism evidence="6 7">
    <name type="scientific">Intestinirhabdus alba</name>
    <dbReference type="NCBI Taxonomy" id="2899544"/>
    <lineage>
        <taxon>Bacteria</taxon>
        <taxon>Pseudomonadati</taxon>
        <taxon>Pseudomonadota</taxon>
        <taxon>Gammaproteobacteria</taxon>
        <taxon>Enterobacterales</taxon>
        <taxon>Enterobacteriaceae</taxon>
        <taxon>Intestinirhabdus</taxon>
    </lineage>
</organism>
<dbReference type="RefSeq" id="WP_155109004.1">
    <property type="nucleotide sequence ID" value="NZ_WMJZ01000019.1"/>
</dbReference>
<evidence type="ECO:0000256" key="1">
    <source>
        <dbReference type="ARBA" id="ARBA00022573"/>
    </source>
</evidence>
<dbReference type="InterPro" id="IPR002748">
    <property type="entry name" value="CbiD"/>
</dbReference>
<sequence length="379" mass="40635">MSQPAFDAPVWHHGKALRKGYTTGSCATAAAKVAALMVLRQHLIHQVSIVTPSGVTLNLSVESPHIEGQQAIAAIRKDGGDDVDATHGMLIFARVTLNDSGAITLTGGEGVGTVTRKGVGLPVGSAAINRTPRQTIEMAVREAIGPTRGAEVEIFAPEGEARAQKTYNSRLGILGGISIIGTTGIVTPMSEESWKRSLSLELEIKRAAGLERVVLVPGNHGERFVRQRLGIEGDVVVTMSNFVGYMIEEAVRLGYRQIVLVGHPGKLIKIAAGIFHTHSHIADARMEILVAHLALHGAPPELLALVADCDTTEAAMEHIAAFGFQHIYDVLAGRICLRVGQMLRFTRTPPTCDAIMFSFDNEVLGSSRPLPEIVREMQC</sequence>
<evidence type="ECO:0000313" key="6">
    <source>
        <dbReference type="EMBL" id="MTH47413.1"/>
    </source>
</evidence>
<protein>
    <recommendedName>
        <fullName evidence="5">Cobalt-precorrin-5B C(1)-methyltransferase</fullName>
        <ecNumber evidence="5">2.1.1.195</ecNumber>
    </recommendedName>
    <alternativeName>
        <fullName evidence="5">Cobalt-precorrin-6A synthase</fullName>
    </alternativeName>
</protein>
<evidence type="ECO:0000256" key="3">
    <source>
        <dbReference type="ARBA" id="ARBA00022679"/>
    </source>
</evidence>
<dbReference type="EMBL" id="WMJZ01000019">
    <property type="protein sequence ID" value="MTH47413.1"/>
    <property type="molecule type" value="Genomic_DNA"/>
</dbReference>
<dbReference type="UniPathway" id="UPA00148">
    <property type="reaction ID" value="UER00227"/>
</dbReference>
<dbReference type="PIRSF" id="PIRSF026782">
    <property type="entry name" value="CbiD"/>
    <property type="match status" value="1"/>
</dbReference>
<dbReference type="OrthoDB" id="6439987at2"/>
<dbReference type="Pfam" id="PF01888">
    <property type="entry name" value="CbiD"/>
    <property type="match status" value="1"/>
</dbReference>
<keyword evidence="2 5" id="KW-0489">Methyltransferase</keyword>
<keyword evidence="1 5" id="KW-0169">Cobalamin biosynthesis</keyword>
<dbReference type="EC" id="2.1.1.195" evidence="5"/>
<dbReference type="AlphaFoldDB" id="A0A6L6IRH6"/>
<dbReference type="InterPro" id="IPR036074">
    <property type="entry name" value="CbiD_sf"/>
</dbReference>
<dbReference type="NCBIfam" id="TIGR00312">
    <property type="entry name" value="cbiD"/>
    <property type="match status" value="1"/>
</dbReference>
<evidence type="ECO:0000256" key="5">
    <source>
        <dbReference type="HAMAP-Rule" id="MF_00787"/>
    </source>
</evidence>
<dbReference type="Proteomes" id="UP000477739">
    <property type="component" value="Unassembled WGS sequence"/>
</dbReference>
<dbReference type="PANTHER" id="PTHR35863:SF1">
    <property type="entry name" value="COBALT-PRECORRIN-5B C(1)-METHYLTRANSFERASE"/>
    <property type="match status" value="1"/>
</dbReference>
<dbReference type="GO" id="GO:0019251">
    <property type="term" value="P:anaerobic cobalamin biosynthetic process"/>
    <property type="evidence" value="ECO:0007669"/>
    <property type="project" value="UniProtKB-UniRule"/>
</dbReference>
<dbReference type="PANTHER" id="PTHR35863">
    <property type="entry name" value="COBALT-PRECORRIN-5B C(1)-METHYLTRANSFERASE"/>
    <property type="match status" value="1"/>
</dbReference>
<dbReference type="GO" id="GO:0032259">
    <property type="term" value="P:methylation"/>
    <property type="evidence" value="ECO:0007669"/>
    <property type="project" value="UniProtKB-KW"/>
</dbReference>
<comment type="function">
    <text evidence="5">Catalyzes the methylation of C-1 in cobalt-precorrin-5B to form cobalt-precorrin-6A.</text>
</comment>
<dbReference type="HAMAP" id="MF_00787">
    <property type="entry name" value="CbiD"/>
    <property type="match status" value="1"/>
</dbReference>